<evidence type="ECO:0000256" key="7">
    <source>
        <dbReference type="ARBA" id="ARBA00044951"/>
    </source>
</evidence>
<dbReference type="InterPro" id="IPR010864">
    <property type="entry name" value="D-lyxose_isomer"/>
</dbReference>
<sequence length="184" mass="21053">MAMTLEEVNKWQKVASGYLDKAGIALTTEEQDTIEIADLGLGEYEQTGVALVVYYNDEKYCAKEMVLIPNQTCPQHMHPPIPELEYMGKQETFRCRWGVVYLYVEGEATKTPIAKPPQHRIENYTVWHEIILKPGDQYTIPPLTWHWFQGGSQGAVVSEFSTRSADEDDLFSDPEIQRTPEIIK</sequence>
<accession>A0A381ZEE3</accession>
<protein>
    <recommendedName>
        <fullName evidence="8">D-lyxose ketol-isomerase</fullName>
        <ecNumber evidence="8">5.3.1.15</ecNumber>
    </recommendedName>
</protein>
<dbReference type="CDD" id="cd20308">
    <property type="entry name" value="cupin_YdaE"/>
    <property type="match status" value="1"/>
</dbReference>
<keyword evidence="3" id="KW-0464">Manganese</keyword>
<evidence type="ECO:0000256" key="6">
    <source>
        <dbReference type="ARBA" id="ARBA00044907"/>
    </source>
</evidence>
<dbReference type="EMBL" id="UINC01021002">
    <property type="protein sequence ID" value="SVA87636.1"/>
    <property type="molecule type" value="Genomic_DNA"/>
</dbReference>
<organism evidence="9">
    <name type="scientific">marine metagenome</name>
    <dbReference type="NCBI Taxonomy" id="408172"/>
    <lineage>
        <taxon>unclassified sequences</taxon>
        <taxon>metagenomes</taxon>
        <taxon>ecological metagenomes</taxon>
    </lineage>
</organism>
<dbReference type="EC" id="5.3.1.15" evidence="8"/>
<evidence type="ECO:0000313" key="9">
    <source>
        <dbReference type="EMBL" id="SVA87636.1"/>
    </source>
</evidence>
<evidence type="ECO:0000256" key="4">
    <source>
        <dbReference type="ARBA" id="ARBA00023235"/>
    </source>
</evidence>
<evidence type="ECO:0000256" key="1">
    <source>
        <dbReference type="ARBA" id="ARBA00001936"/>
    </source>
</evidence>
<evidence type="ECO:0000256" key="5">
    <source>
        <dbReference type="ARBA" id="ARBA00023277"/>
    </source>
</evidence>
<keyword evidence="2" id="KW-0479">Metal-binding</keyword>
<keyword evidence="4" id="KW-0413">Isomerase</keyword>
<dbReference type="Gene3D" id="2.60.120.10">
    <property type="entry name" value="Jelly Rolls"/>
    <property type="match status" value="1"/>
</dbReference>
<evidence type="ECO:0000256" key="8">
    <source>
        <dbReference type="ARBA" id="ARBA00044972"/>
    </source>
</evidence>
<evidence type="ECO:0000256" key="3">
    <source>
        <dbReference type="ARBA" id="ARBA00023211"/>
    </source>
</evidence>
<proteinExistence type="inferred from homology"/>
<reference evidence="9" key="1">
    <citation type="submission" date="2018-05" db="EMBL/GenBank/DDBJ databases">
        <authorList>
            <person name="Lanie J.A."/>
            <person name="Ng W.-L."/>
            <person name="Kazmierczak K.M."/>
            <person name="Andrzejewski T.M."/>
            <person name="Davidsen T.M."/>
            <person name="Wayne K.J."/>
            <person name="Tettelin H."/>
            <person name="Glass J.I."/>
            <person name="Rusch D."/>
            <person name="Podicherti R."/>
            <person name="Tsui H.-C.T."/>
            <person name="Winkler M.E."/>
        </authorList>
    </citation>
    <scope>NUCLEOTIDE SEQUENCE</scope>
</reference>
<keyword evidence="5" id="KW-0119">Carbohydrate metabolism</keyword>
<dbReference type="GO" id="GO:0016853">
    <property type="term" value="F:isomerase activity"/>
    <property type="evidence" value="ECO:0007669"/>
    <property type="project" value="UniProtKB-KW"/>
</dbReference>
<comment type="cofactor">
    <cofactor evidence="1">
        <name>Mn(2+)</name>
        <dbReference type="ChEBI" id="CHEBI:29035"/>
    </cofactor>
</comment>
<dbReference type="Pfam" id="PF07385">
    <property type="entry name" value="Lyx_isomer"/>
    <property type="match status" value="1"/>
</dbReference>
<dbReference type="AlphaFoldDB" id="A0A381ZEE3"/>
<evidence type="ECO:0000256" key="2">
    <source>
        <dbReference type="ARBA" id="ARBA00022723"/>
    </source>
</evidence>
<dbReference type="GO" id="GO:0046872">
    <property type="term" value="F:metal ion binding"/>
    <property type="evidence" value="ECO:0007669"/>
    <property type="project" value="UniProtKB-KW"/>
</dbReference>
<name>A0A381ZEE3_9ZZZZ</name>
<dbReference type="SUPFAM" id="SSF51182">
    <property type="entry name" value="RmlC-like cupins"/>
    <property type="match status" value="1"/>
</dbReference>
<comment type="catalytic activity">
    <reaction evidence="6">
        <text>D-lyxose = D-xylulose</text>
        <dbReference type="Rhea" id="RHEA:14201"/>
        <dbReference type="ChEBI" id="CHEBI:16789"/>
        <dbReference type="ChEBI" id="CHEBI:17140"/>
        <dbReference type="EC" id="5.3.1.15"/>
    </reaction>
</comment>
<gene>
    <name evidence="9" type="ORF">METZ01_LOCUS140490</name>
</gene>
<comment type="similarity">
    <text evidence="7">Belongs to the D-lyxose ketol-isomerase family.</text>
</comment>
<dbReference type="InterPro" id="IPR014710">
    <property type="entry name" value="RmlC-like_jellyroll"/>
</dbReference>
<dbReference type="InterPro" id="IPR011051">
    <property type="entry name" value="RmlC_Cupin_sf"/>
</dbReference>